<evidence type="ECO:0000313" key="2">
    <source>
        <dbReference type="EMBL" id="KAK9102895.1"/>
    </source>
</evidence>
<keyword evidence="1" id="KW-0175">Coiled coil</keyword>
<keyword evidence="3" id="KW-1185">Reference proteome</keyword>
<gene>
    <name evidence="2" type="ORF">Sjap_020149</name>
</gene>
<proteinExistence type="predicted"/>
<evidence type="ECO:0000313" key="3">
    <source>
        <dbReference type="Proteomes" id="UP001417504"/>
    </source>
</evidence>
<name>A0AAP0F048_9MAGN</name>
<protein>
    <submittedName>
        <fullName evidence="2">Uncharacterized protein</fullName>
    </submittedName>
</protein>
<sequence length="222" mass="25174">MACVDMYYVKTLWAAPCEEKTLKRTSGMCVEIAESRFGEVVISQWLPTTISTIDLKTHTIMNTSLEDMMKQLLANVQQIQDDFIELQHSNSKWKDLGTQFSQVNATLENMIDKEELSRQLIFNLEENLNTDTSKTVMLDELSIMDEYWSDPPETLEGVDVKERSQVFNAVDTFVSDDHNATKSFVLEVLNVLINLKEGKPVELPKAIDALFVVDISKGEGIT</sequence>
<comment type="caution">
    <text evidence="2">The sequence shown here is derived from an EMBL/GenBank/DDBJ whole genome shotgun (WGS) entry which is preliminary data.</text>
</comment>
<accession>A0AAP0F048</accession>
<dbReference type="Proteomes" id="UP001417504">
    <property type="component" value="Unassembled WGS sequence"/>
</dbReference>
<feature type="coiled-coil region" evidence="1">
    <location>
        <begin position="62"/>
        <end position="89"/>
    </location>
</feature>
<dbReference type="EMBL" id="JBBNAE010000008">
    <property type="protein sequence ID" value="KAK9102895.1"/>
    <property type="molecule type" value="Genomic_DNA"/>
</dbReference>
<dbReference type="AlphaFoldDB" id="A0AAP0F048"/>
<reference evidence="2 3" key="1">
    <citation type="submission" date="2024-01" db="EMBL/GenBank/DDBJ databases">
        <title>Genome assemblies of Stephania.</title>
        <authorList>
            <person name="Yang L."/>
        </authorList>
    </citation>
    <scope>NUCLEOTIDE SEQUENCE [LARGE SCALE GENOMIC DNA]</scope>
    <source>
        <strain evidence="2">QJT</strain>
        <tissue evidence="2">Leaf</tissue>
    </source>
</reference>
<evidence type="ECO:0000256" key="1">
    <source>
        <dbReference type="SAM" id="Coils"/>
    </source>
</evidence>
<organism evidence="2 3">
    <name type="scientific">Stephania japonica</name>
    <dbReference type="NCBI Taxonomy" id="461633"/>
    <lineage>
        <taxon>Eukaryota</taxon>
        <taxon>Viridiplantae</taxon>
        <taxon>Streptophyta</taxon>
        <taxon>Embryophyta</taxon>
        <taxon>Tracheophyta</taxon>
        <taxon>Spermatophyta</taxon>
        <taxon>Magnoliopsida</taxon>
        <taxon>Ranunculales</taxon>
        <taxon>Menispermaceae</taxon>
        <taxon>Menispermoideae</taxon>
        <taxon>Cissampelideae</taxon>
        <taxon>Stephania</taxon>
    </lineage>
</organism>